<protein>
    <submittedName>
        <fullName evidence="2">Uncharacterized protein</fullName>
    </submittedName>
</protein>
<evidence type="ECO:0000256" key="1">
    <source>
        <dbReference type="SAM" id="Phobius"/>
    </source>
</evidence>
<dbReference type="EMBL" id="CAMPGE010002498">
    <property type="protein sequence ID" value="CAI2361303.1"/>
    <property type="molecule type" value="Genomic_DNA"/>
</dbReference>
<reference evidence="2" key="1">
    <citation type="submission" date="2023-07" db="EMBL/GenBank/DDBJ databases">
        <authorList>
            <consortium name="AG Swart"/>
            <person name="Singh M."/>
            <person name="Singh A."/>
            <person name="Seah K."/>
            <person name="Emmerich C."/>
        </authorList>
    </citation>
    <scope>NUCLEOTIDE SEQUENCE</scope>
    <source>
        <strain evidence="2">DP1</strain>
    </source>
</reference>
<comment type="caution">
    <text evidence="2">The sequence shown here is derived from an EMBL/GenBank/DDBJ whole genome shotgun (WGS) entry which is preliminary data.</text>
</comment>
<evidence type="ECO:0000313" key="2">
    <source>
        <dbReference type="EMBL" id="CAI2361303.1"/>
    </source>
</evidence>
<keyword evidence="3" id="KW-1185">Reference proteome</keyword>
<keyword evidence="1" id="KW-0812">Transmembrane</keyword>
<organism evidence="2 3">
    <name type="scientific">Euplotes crassus</name>
    <dbReference type="NCBI Taxonomy" id="5936"/>
    <lineage>
        <taxon>Eukaryota</taxon>
        <taxon>Sar</taxon>
        <taxon>Alveolata</taxon>
        <taxon>Ciliophora</taxon>
        <taxon>Intramacronucleata</taxon>
        <taxon>Spirotrichea</taxon>
        <taxon>Hypotrichia</taxon>
        <taxon>Euplotida</taxon>
        <taxon>Euplotidae</taxon>
        <taxon>Moneuplotes</taxon>
    </lineage>
</organism>
<evidence type="ECO:0000313" key="3">
    <source>
        <dbReference type="Proteomes" id="UP001295684"/>
    </source>
</evidence>
<dbReference type="Proteomes" id="UP001295684">
    <property type="component" value="Unassembled WGS sequence"/>
</dbReference>
<keyword evidence="1" id="KW-0472">Membrane</keyword>
<feature type="transmembrane region" description="Helical" evidence="1">
    <location>
        <begin position="16"/>
        <end position="37"/>
    </location>
</feature>
<sequence>MFSRFEPLKVRFSNEIIHFGMLFFLIKIRAITTKFYIKLSRGQCSKDSLKPSKASVWCSRMYPKCY</sequence>
<keyword evidence="1" id="KW-1133">Transmembrane helix</keyword>
<dbReference type="AlphaFoldDB" id="A0AAD1X359"/>
<proteinExistence type="predicted"/>
<gene>
    <name evidence="2" type="ORF">ECRASSUSDP1_LOCUS2614</name>
</gene>
<name>A0AAD1X359_EUPCR</name>
<accession>A0AAD1X359</accession>